<evidence type="ECO:0000313" key="2">
    <source>
        <dbReference type="Proteomes" id="UP000007254"/>
    </source>
</evidence>
<accession>G0GEH8</accession>
<protein>
    <recommendedName>
        <fullName evidence="3">Haloacid dehalogenase domain protein hydrolase</fullName>
    </recommendedName>
</protein>
<dbReference type="HOGENOM" id="CLU_979635_0_0_12"/>
<proteinExistence type="predicted"/>
<reference evidence="1 2" key="1">
    <citation type="submission" date="2011-06" db="EMBL/GenBank/DDBJ databases">
        <title>The complete genome of Spirochaeta thermophila DSM 6578.</title>
        <authorList>
            <consortium name="US DOE Joint Genome Institute (JGI-PGF)"/>
            <person name="Lucas S."/>
            <person name="Lapidus A."/>
            <person name="Bruce D."/>
            <person name="Goodwin L."/>
            <person name="Pitluck S."/>
            <person name="Peters L."/>
            <person name="Kyrpides N."/>
            <person name="Mavromatis K."/>
            <person name="Ivanova N."/>
            <person name="Mikailova N."/>
            <person name="Pagani I."/>
            <person name="Chertkov O."/>
            <person name="Detter J.C."/>
            <person name="Tapia R."/>
            <person name="Han C."/>
            <person name="Land M."/>
            <person name="Hauser L."/>
            <person name="Markowitz V."/>
            <person name="Cheng J.-F."/>
            <person name="Hugenholtz P."/>
            <person name="Woyke T."/>
            <person name="Wu D."/>
            <person name="Spring S."/>
            <person name="Merkhoffer B."/>
            <person name="Schneider S."/>
            <person name="Klenk H.-P."/>
            <person name="Eisen J.A."/>
        </authorList>
    </citation>
    <scope>NUCLEOTIDE SEQUENCE [LARGE SCALE GENOMIC DNA]</scope>
    <source>
        <strain evidence="2">ATCC 700085 / DSM 6578 / Z-1203</strain>
    </source>
</reference>
<sequence length="295" mass="33832">MSARTIDHFTREKEFFIGIDSDGCIFDTMELKHKECFCPEFVYHFSLQSVSRYARQVWEFVNLYSTTRGINRFLAVIKAIDLLSSHPEAKKRSPRLPSLTALRAWVERETKLGMNTLTQELERTHDPELELVYRWSQGVNEAIARMVQGGIPPFPYVKESLALMQEKADTLVVSQTPFEALEREWTEQGISQYVKAIAGQEVGNKARQIAAAVADHYPPSHRLMIGDAPGDLEAARANDALFFPIIPGQEEASWEELHREGLHRFFEGRFEGAYQDRLLERFERSLPSTPPWEAT</sequence>
<dbReference type="STRING" id="869211.Spith_0381"/>
<dbReference type="InterPro" id="IPR023214">
    <property type="entry name" value="HAD_sf"/>
</dbReference>
<dbReference type="RefSeq" id="WP_014624064.1">
    <property type="nucleotide sequence ID" value="NC_017583.1"/>
</dbReference>
<dbReference type="AlphaFoldDB" id="G0GEH8"/>
<keyword evidence="2" id="KW-1185">Reference proteome</keyword>
<dbReference type="SUPFAM" id="SSF56784">
    <property type="entry name" value="HAD-like"/>
    <property type="match status" value="1"/>
</dbReference>
<dbReference type="EMBL" id="CP002903">
    <property type="protein sequence ID" value="AEJ60666.1"/>
    <property type="molecule type" value="Genomic_DNA"/>
</dbReference>
<organism evidence="1 2">
    <name type="scientific">Winmispira thermophila (strain ATCC 700085 / DSM 6578 / Z-1203)</name>
    <name type="common">Spirochaeta thermophila</name>
    <dbReference type="NCBI Taxonomy" id="869211"/>
    <lineage>
        <taxon>Bacteria</taxon>
        <taxon>Pseudomonadati</taxon>
        <taxon>Spirochaetota</taxon>
        <taxon>Spirochaetia</taxon>
        <taxon>Winmispirales</taxon>
        <taxon>Winmispiraceae</taxon>
        <taxon>Winmispira</taxon>
    </lineage>
</organism>
<dbReference type="OrthoDB" id="9796026at2"/>
<dbReference type="Proteomes" id="UP000007254">
    <property type="component" value="Chromosome"/>
</dbReference>
<dbReference type="KEGG" id="stq:Spith_0381"/>
<name>G0GEH8_WINT7</name>
<dbReference type="InterPro" id="IPR036412">
    <property type="entry name" value="HAD-like_sf"/>
</dbReference>
<evidence type="ECO:0000313" key="1">
    <source>
        <dbReference type="EMBL" id="AEJ60666.1"/>
    </source>
</evidence>
<evidence type="ECO:0008006" key="3">
    <source>
        <dbReference type="Google" id="ProtNLM"/>
    </source>
</evidence>
<dbReference type="Gene3D" id="3.40.50.1000">
    <property type="entry name" value="HAD superfamily/HAD-like"/>
    <property type="match status" value="1"/>
</dbReference>
<gene>
    <name evidence="1" type="ordered locus">Spith_0381</name>
</gene>